<dbReference type="AlphaFoldDB" id="A0A8I6SPK7"/>
<dbReference type="RefSeq" id="XP_024084847.1">
    <property type="nucleotide sequence ID" value="XM_024229079.1"/>
</dbReference>
<evidence type="ECO:0000313" key="2">
    <source>
        <dbReference type="Proteomes" id="UP000494040"/>
    </source>
</evidence>
<dbReference type="EnsemblMetazoa" id="XM_024229079.1">
    <property type="protein sequence ID" value="XP_024084847.1"/>
    <property type="gene ID" value="LOC112127724"/>
</dbReference>
<sequence length="139" mass="16311">MRQVAYTSYGMCTFCSSTFNPMYKLPVMTLNISFNFCPQRVEHRLWKLFPELSSRKKSVAKSINMENLAEGFLPQIDVNDSDFAYDNSCYSTCTFRSSTFEGLEESSINFLHMLFHMDERILKKIKKKNQTQDFSHKLK</sequence>
<name>A0A8I6SPK7_CIMLE</name>
<evidence type="ECO:0000313" key="1">
    <source>
        <dbReference type="EnsemblMetazoa" id="XP_024084847.1"/>
    </source>
</evidence>
<accession>A0A8I6SPK7</accession>
<organism evidence="1 2">
    <name type="scientific">Cimex lectularius</name>
    <name type="common">Bed bug</name>
    <name type="synonym">Acanthia lectularia</name>
    <dbReference type="NCBI Taxonomy" id="79782"/>
    <lineage>
        <taxon>Eukaryota</taxon>
        <taxon>Metazoa</taxon>
        <taxon>Ecdysozoa</taxon>
        <taxon>Arthropoda</taxon>
        <taxon>Hexapoda</taxon>
        <taxon>Insecta</taxon>
        <taxon>Pterygota</taxon>
        <taxon>Neoptera</taxon>
        <taxon>Paraneoptera</taxon>
        <taxon>Hemiptera</taxon>
        <taxon>Heteroptera</taxon>
        <taxon>Panheteroptera</taxon>
        <taxon>Cimicomorpha</taxon>
        <taxon>Cimicidae</taxon>
        <taxon>Cimex</taxon>
    </lineage>
</organism>
<dbReference type="KEGG" id="clec:112127724"/>
<proteinExistence type="predicted"/>
<protein>
    <submittedName>
        <fullName evidence="1">Uncharacterized protein</fullName>
    </submittedName>
</protein>
<keyword evidence="2" id="KW-1185">Reference proteome</keyword>
<dbReference type="Proteomes" id="UP000494040">
    <property type="component" value="Unassembled WGS sequence"/>
</dbReference>
<dbReference type="GeneID" id="112127724"/>
<reference evidence="1" key="1">
    <citation type="submission" date="2022-01" db="UniProtKB">
        <authorList>
            <consortium name="EnsemblMetazoa"/>
        </authorList>
    </citation>
    <scope>IDENTIFICATION</scope>
</reference>